<evidence type="ECO:0000256" key="7">
    <source>
        <dbReference type="SAM" id="Phobius"/>
    </source>
</evidence>
<dbReference type="InterPro" id="IPR007593">
    <property type="entry name" value="CD225/Dispanin_fam"/>
</dbReference>
<evidence type="ECO:0000313" key="8">
    <source>
        <dbReference type="Proteomes" id="UP000504632"/>
    </source>
</evidence>
<dbReference type="AlphaFoldDB" id="A0A6J2W0M1"/>
<keyword evidence="3 7" id="KW-0812">Transmembrane</keyword>
<keyword evidence="8" id="KW-1185">Reference proteome</keyword>
<evidence type="ECO:0000256" key="2">
    <source>
        <dbReference type="ARBA" id="ARBA00006843"/>
    </source>
</evidence>
<dbReference type="GO" id="GO:0016020">
    <property type="term" value="C:membrane"/>
    <property type="evidence" value="ECO:0007669"/>
    <property type="project" value="UniProtKB-SubCell"/>
</dbReference>
<feature type="transmembrane region" description="Helical" evidence="7">
    <location>
        <begin position="103"/>
        <end position="125"/>
    </location>
</feature>
<evidence type="ECO:0000256" key="6">
    <source>
        <dbReference type="SAM" id="MobiDB-lite"/>
    </source>
</evidence>
<name>A0A6J2W0M1_CHACN</name>
<accession>A0A6J2W0M1</accession>
<reference evidence="9" key="1">
    <citation type="submission" date="2025-08" db="UniProtKB">
        <authorList>
            <consortium name="RefSeq"/>
        </authorList>
    </citation>
    <scope>IDENTIFICATION</scope>
</reference>
<feature type="region of interest" description="Disordered" evidence="6">
    <location>
        <begin position="1"/>
        <end position="79"/>
    </location>
</feature>
<feature type="compositionally biased region" description="Low complexity" evidence="6">
    <location>
        <begin position="48"/>
        <end position="79"/>
    </location>
</feature>
<keyword evidence="5 7" id="KW-0472">Membrane</keyword>
<comment type="subcellular location">
    <subcellularLocation>
        <location evidence="1">Membrane</location>
    </subcellularLocation>
</comment>
<dbReference type="Pfam" id="PF04505">
    <property type="entry name" value="CD225"/>
    <property type="match status" value="1"/>
</dbReference>
<sequence>MDPNKSSSAPPPGWNPDEKSAMGQPAPPPYQDYQQGVYPAAYPPPQPYGGAAHPPTQPYGGAPYGQPYPQGQVPPGQYSQPAVMVQPTVYVARGPLPNPLPDYLGYSIFTMLCCCLPLGIAALIYSISTRDANNQGNQQQAERSSRLARNLNHAALGIGITLVVLWIILVTVARN</sequence>
<keyword evidence="4 7" id="KW-1133">Transmembrane helix</keyword>
<protein>
    <submittedName>
        <fullName evidence="9">Proline rich transmembrane protein 1B</fullName>
    </submittedName>
</protein>
<dbReference type="PANTHER" id="PTHR14948:SF46">
    <property type="entry name" value="DISPANIN SUBFAMILY A MEMBER 2B-LIKE-RELATED"/>
    <property type="match status" value="1"/>
</dbReference>
<evidence type="ECO:0000256" key="4">
    <source>
        <dbReference type="ARBA" id="ARBA00022989"/>
    </source>
</evidence>
<evidence type="ECO:0000256" key="1">
    <source>
        <dbReference type="ARBA" id="ARBA00004370"/>
    </source>
</evidence>
<feature type="transmembrane region" description="Helical" evidence="7">
    <location>
        <begin position="153"/>
        <end position="173"/>
    </location>
</feature>
<evidence type="ECO:0000256" key="5">
    <source>
        <dbReference type="ARBA" id="ARBA00023136"/>
    </source>
</evidence>
<dbReference type="InterPro" id="IPR051423">
    <property type="entry name" value="CD225/Dispanin"/>
</dbReference>
<dbReference type="RefSeq" id="XP_030636861.1">
    <property type="nucleotide sequence ID" value="XM_030781001.1"/>
</dbReference>
<evidence type="ECO:0000256" key="3">
    <source>
        <dbReference type="ARBA" id="ARBA00022692"/>
    </source>
</evidence>
<dbReference type="GeneID" id="115817860"/>
<organism evidence="8 9">
    <name type="scientific">Chanos chanos</name>
    <name type="common">Milkfish</name>
    <name type="synonym">Mugil chanos</name>
    <dbReference type="NCBI Taxonomy" id="29144"/>
    <lineage>
        <taxon>Eukaryota</taxon>
        <taxon>Metazoa</taxon>
        <taxon>Chordata</taxon>
        <taxon>Craniata</taxon>
        <taxon>Vertebrata</taxon>
        <taxon>Euteleostomi</taxon>
        <taxon>Actinopterygii</taxon>
        <taxon>Neopterygii</taxon>
        <taxon>Teleostei</taxon>
        <taxon>Ostariophysi</taxon>
        <taxon>Gonorynchiformes</taxon>
        <taxon>Chanidae</taxon>
        <taxon>Chanos</taxon>
    </lineage>
</organism>
<dbReference type="PANTHER" id="PTHR14948">
    <property type="entry name" value="NG5"/>
    <property type="match status" value="1"/>
</dbReference>
<dbReference type="OrthoDB" id="6083617at2759"/>
<proteinExistence type="inferred from homology"/>
<dbReference type="Proteomes" id="UP000504632">
    <property type="component" value="Chromosome 8"/>
</dbReference>
<gene>
    <name evidence="9" type="primary">LOC115817860</name>
</gene>
<evidence type="ECO:0000313" key="9">
    <source>
        <dbReference type="RefSeq" id="XP_030636861.1"/>
    </source>
</evidence>
<comment type="similarity">
    <text evidence="2">Belongs to the CD225/Dispanin family.</text>
</comment>
<dbReference type="InParanoid" id="A0A6J2W0M1"/>
<feature type="compositionally biased region" description="Low complexity" evidence="6">
    <location>
        <begin position="31"/>
        <end position="40"/>
    </location>
</feature>